<organism evidence="1 2">
    <name type="scientific">Pistacia atlantica</name>
    <dbReference type="NCBI Taxonomy" id="434234"/>
    <lineage>
        <taxon>Eukaryota</taxon>
        <taxon>Viridiplantae</taxon>
        <taxon>Streptophyta</taxon>
        <taxon>Embryophyta</taxon>
        <taxon>Tracheophyta</taxon>
        <taxon>Spermatophyta</taxon>
        <taxon>Magnoliopsida</taxon>
        <taxon>eudicotyledons</taxon>
        <taxon>Gunneridae</taxon>
        <taxon>Pentapetalae</taxon>
        <taxon>rosids</taxon>
        <taxon>malvids</taxon>
        <taxon>Sapindales</taxon>
        <taxon>Anacardiaceae</taxon>
        <taxon>Pistacia</taxon>
    </lineage>
</organism>
<reference evidence="2" key="1">
    <citation type="journal article" date="2023" name="G3 (Bethesda)">
        <title>Genome assembly and association tests identify interacting loci associated with vigor, precocity, and sex in interspecific pistachio rootstocks.</title>
        <authorList>
            <person name="Palmer W."/>
            <person name="Jacygrad E."/>
            <person name="Sagayaradj S."/>
            <person name="Cavanaugh K."/>
            <person name="Han R."/>
            <person name="Bertier L."/>
            <person name="Beede B."/>
            <person name="Kafkas S."/>
            <person name="Golino D."/>
            <person name="Preece J."/>
            <person name="Michelmore R."/>
        </authorList>
    </citation>
    <scope>NUCLEOTIDE SEQUENCE [LARGE SCALE GENOMIC DNA]</scope>
</reference>
<sequence length="120" mass="12880">MADHRQTHQRHPHQQQYHPNEAFKGMLPERAPSKSQFLTLVTLLPVGGTLLLLSGLTLAGTLIGLAITTPLFVIFSPVLVPAALVIGLAITGFLTSGAFGITALSALSWMANSLRRMRVP</sequence>
<evidence type="ECO:0000313" key="1">
    <source>
        <dbReference type="EMBL" id="KAJ0106028.1"/>
    </source>
</evidence>
<gene>
    <name evidence="1" type="ORF">Patl1_18106</name>
</gene>
<name>A0ACC1C1U7_9ROSI</name>
<dbReference type="EMBL" id="CM047898">
    <property type="protein sequence ID" value="KAJ0106028.1"/>
    <property type="molecule type" value="Genomic_DNA"/>
</dbReference>
<evidence type="ECO:0000313" key="2">
    <source>
        <dbReference type="Proteomes" id="UP001164250"/>
    </source>
</evidence>
<accession>A0ACC1C1U7</accession>
<protein>
    <submittedName>
        <fullName evidence="1">Uncharacterized protein</fullName>
    </submittedName>
</protein>
<comment type="caution">
    <text evidence="1">The sequence shown here is derived from an EMBL/GenBank/DDBJ whole genome shotgun (WGS) entry which is preliminary data.</text>
</comment>
<proteinExistence type="predicted"/>
<keyword evidence="2" id="KW-1185">Reference proteome</keyword>
<dbReference type="Proteomes" id="UP001164250">
    <property type="component" value="Chromosome 2"/>
</dbReference>